<dbReference type="Proteomes" id="UP000179448">
    <property type="component" value="Unassembled WGS sequence"/>
</dbReference>
<dbReference type="SMART" id="SM00450">
    <property type="entry name" value="RHOD"/>
    <property type="match status" value="1"/>
</dbReference>
<proteinExistence type="predicted"/>
<dbReference type="EMBL" id="MFUQ01000014">
    <property type="protein sequence ID" value="OGI83664.1"/>
    <property type="molecule type" value="Genomic_DNA"/>
</dbReference>
<sequence length="212" mass="23978">MDRLINMDTTKFFITTIIISAVVGSLVTIGVTKLIDDSRGDSQEELIKDFYEVESAAHVSPHSIRTQLTKGGGDFILVDLRSAQEYEKEHIISAINVPAYKDPNTPAYEEVDRIVGQFRDIIEANPGKDIITYCYSIPCMTGRKIGKILAEHDIYVKTLITGWNEWRYYWDLWNHDGESPTKVEDYIWKGKDPGIPIARELPSPCGDGEFSC</sequence>
<dbReference type="Pfam" id="PF00581">
    <property type="entry name" value="Rhodanese"/>
    <property type="match status" value="1"/>
</dbReference>
<evidence type="ECO:0000313" key="4">
    <source>
        <dbReference type="Proteomes" id="UP000179448"/>
    </source>
</evidence>
<dbReference type="InterPro" id="IPR001763">
    <property type="entry name" value="Rhodanese-like_dom"/>
</dbReference>
<accession>A0A1F6WPA6</accession>
<dbReference type="PROSITE" id="PS50206">
    <property type="entry name" value="RHODANESE_3"/>
    <property type="match status" value="1"/>
</dbReference>
<dbReference type="AlphaFoldDB" id="A0A1F6WPA6"/>
<gene>
    <name evidence="3" type="ORF">A2997_02415</name>
</gene>
<evidence type="ECO:0000313" key="3">
    <source>
        <dbReference type="EMBL" id="OGI83664.1"/>
    </source>
</evidence>
<organism evidence="3 4">
    <name type="scientific">Candidatus Nomurabacteria bacterium RIFCSPLOWO2_01_FULL_36_10b</name>
    <dbReference type="NCBI Taxonomy" id="1801766"/>
    <lineage>
        <taxon>Bacteria</taxon>
        <taxon>Candidatus Nomuraibacteriota</taxon>
    </lineage>
</organism>
<dbReference type="SUPFAM" id="SSF52821">
    <property type="entry name" value="Rhodanese/Cell cycle control phosphatase"/>
    <property type="match status" value="1"/>
</dbReference>
<dbReference type="InterPro" id="IPR036873">
    <property type="entry name" value="Rhodanese-like_dom_sf"/>
</dbReference>
<keyword evidence="1" id="KW-0812">Transmembrane</keyword>
<reference evidence="3 4" key="1">
    <citation type="journal article" date="2016" name="Nat. Commun.">
        <title>Thousands of microbial genomes shed light on interconnected biogeochemical processes in an aquifer system.</title>
        <authorList>
            <person name="Anantharaman K."/>
            <person name="Brown C.T."/>
            <person name="Hug L.A."/>
            <person name="Sharon I."/>
            <person name="Castelle C.J."/>
            <person name="Probst A.J."/>
            <person name="Thomas B.C."/>
            <person name="Singh A."/>
            <person name="Wilkins M.J."/>
            <person name="Karaoz U."/>
            <person name="Brodie E.L."/>
            <person name="Williams K.H."/>
            <person name="Hubbard S.S."/>
            <person name="Banfield J.F."/>
        </authorList>
    </citation>
    <scope>NUCLEOTIDE SEQUENCE [LARGE SCALE GENOMIC DNA]</scope>
</reference>
<feature type="transmembrane region" description="Helical" evidence="1">
    <location>
        <begin position="12"/>
        <end position="35"/>
    </location>
</feature>
<keyword evidence="1" id="KW-0472">Membrane</keyword>
<comment type="caution">
    <text evidence="3">The sequence shown here is derived from an EMBL/GenBank/DDBJ whole genome shotgun (WGS) entry which is preliminary data.</text>
</comment>
<dbReference type="STRING" id="1801766.A2997_02415"/>
<name>A0A1F6WPA6_9BACT</name>
<dbReference type="Gene3D" id="3.40.250.10">
    <property type="entry name" value="Rhodanese-like domain"/>
    <property type="match status" value="1"/>
</dbReference>
<feature type="domain" description="Rhodanese" evidence="2">
    <location>
        <begin position="71"/>
        <end position="173"/>
    </location>
</feature>
<protein>
    <recommendedName>
        <fullName evidence="2">Rhodanese domain-containing protein</fullName>
    </recommendedName>
</protein>
<keyword evidence="1" id="KW-1133">Transmembrane helix</keyword>
<evidence type="ECO:0000256" key="1">
    <source>
        <dbReference type="SAM" id="Phobius"/>
    </source>
</evidence>
<evidence type="ECO:0000259" key="2">
    <source>
        <dbReference type="PROSITE" id="PS50206"/>
    </source>
</evidence>